<evidence type="ECO:0000313" key="1">
    <source>
        <dbReference type="EMBL" id="KDS93510.1"/>
    </source>
</evidence>
<evidence type="ECO:0008006" key="3">
    <source>
        <dbReference type="Google" id="ProtNLM"/>
    </source>
</evidence>
<reference evidence="1 2" key="1">
    <citation type="submission" date="2014-01" db="EMBL/GenBank/DDBJ databases">
        <title>Draft genome sequence of the multidrug-resistant clinical isolate Dermabacter hominis 1368.</title>
        <authorList>
            <person name="Albersmeier A."/>
            <person name="Bomholt C."/>
            <person name="Glaub A."/>
            <person name="Ruckert C."/>
            <person name="Soriano F."/>
            <person name="Fernandez-Natal I."/>
            <person name="Tauch A."/>
        </authorList>
    </citation>
    <scope>NUCLEOTIDE SEQUENCE [LARGE SCALE GENOMIC DNA]</scope>
    <source>
        <strain evidence="1 2">1368</strain>
    </source>
</reference>
<protein>
    <recommendedName>
        <fullName evidence="3">Fis family transcriptional regulator</fullName>
    </recommendedName>
</protein>
<comment type="caution">
    <text evidence="1">The sequence shown here is derived from an EMBL/GenBank/DDBJ whole genome shotgun (WGS) entry which is preliminary data.</text>
</comment>
<keyword evidence="2" id="KW-1185">Reference proteome</keyword>
<name>A0ABR4SJY4_9MICO</name>
<dbReference type="Proteomes" id="UP000030182">
    <property type="component" value="Unassembled WGS sequence"/>
</dbReference>
<accession>A0ABR4SJY4</accession>
<sequence>MRYLVAMSADDRLEDLDRWLERERLERIRQDAQELAEAERAEVGLLDRIAGTAGQAVTISLCSGRAYEGRVRRVGRDWVELDALHPSRTMIVNAAKVAWVGGALGRVRPGDERRPRLGLRSAVQEMAETGRRAVIVTVTGDLTGVVARVFADHCEIRAVAGADASRRTQSVISVPFSSLEAIWVV</sequence>
<evidence type="ECO:0000313" key="2">
    <source>
        <dbReference type="Proteomes" id="UP000030182"/>
    </source>
</evidence>
<gene>
    <name evidence="1" type="ORF">DHOM_05410</name>
</gene>
<organism evidence="1 2">
    <name type="scientific">Dermabacter hominis 1368</name>
    <dbReference type="NCBI Taxonomy" id="1450519"/>
    <lineage>
        <taxon>Bacteria</taxon>
        <taxon>Bacillati</taxon>
        <taxon>Actinomycetota</taxon>
        <taxon>Actinomycetes</taxon>
        <taxon>Micrococcales</taxon>
        <taxon>Dermabacteraceae</taxon>
        <taxon>Dermabacter</taxon>
    </lineage>
</organism>
<dbReference type="EMBL" id="JDRS01000006">
    <property type="protein sequence ID" value="KDS93510.1"/>
    <property type="molecule type" value="Genomic_DNA"/>
</dbReference>
<proteinExistence type="predicted"/>